<dbReference type="PANTHER" id="PTHR36181:SF1">
    <property type="entry name" value="LAGLIDADG ENDONUCLEASE"/>
    <property type="match status" value="1"/>
</dbReference>
<name>A0A8K1MEV1_9PEZI</name>
<gene>
    <name evidence="2" type="primary">orf366</name>
</gene>
<protein>
    <submittedName>
        <fullName evidence="2">LAGLIDADG endonuclease</fullName>
    </submittedName>
</protein>
<dbReference type="AlphaFoldDB" id="A0A8K1MEV1"/>
<organism evidence="2">
    <name type="scientific">Morchella brunnea</name>
    <dbReference type="NCBI Taxonomy" id="1174671"/>
    <lineage>
        <taxon>Eukaryota</taxon>
        <taxon>Fungi</taxon>
        <taxon>Dikarya</taxon>
        <taxon>Ascomycota</taxon>
        <taxon>Pezizomycotina</taxon>
        <taxon>Pezizomycetes</taxon>
        <taxon>Pezizales</taxon>
        <taxon>Morchellaceae</taxon>
        <taxon>Morchella</taxon>
    </lineage>
</organism>
<dbReference type="Gene3D" id="3.10.28.10">
    <property type="entry name" value="Homing endonucleases"/>
    <property type="match status" value="2"/>
</dbReference>
<dbReference type="PANTHER" id="PTHR36181">
    <property type="entry name" value="INTRON-ENCODED ENDONUCLEASE AI3-RELATED"/>
    <property type="match status" value="1"/>
</dbReference>
<dbReference type="EMBL" id="MW538937">
    <property type="protein sequence ID" value="UBU98539.1"/>
    <property type="molecule type" value="Genomic_DNA"/>
</dbReference>
<keyword evidence="2" id="KW-0540">Nuclease</keyword>
<reference evidence="2" key="1">
    <citation type="submission" date="2021-01" db="EMBL/GenBank/DDBJ databases">
        <authorList>
            <person name="Sun H.-H."/>
            <person name="Zhang S."/>
            <person name="Zhang Y.-J."/>
        </authorList>
    </citation>
    <scope>NUCLEOTIDE SEQUENCE</scope>
    <source>
        <strain evidence="2">CMM1</strain>
    </source>
</reference>
<dbReference type="InterPro" id="IPR051289">
    <property type="entry name" value="LAGLIDADG_Endonuclease"/>
</dbReference>
<dbReference type="GeneID" id="68665199"/>
<dbReference type="FunFam" id="3.10.28.10:FF:000007">
    <property type="entry name" value="Intron-encoded DNA endonuclease aI3"/>
    <property type="match status" value="1"/>
</dbReference>
<feature type="domain" description="Homing endonuclease LAGLIDADG" evidence="1">
    <location>
        <begin position="92"/>
        <end position="186"/>
    </location>
</feature>
<sequence>MAPALNLAICWDTQYFFVEIGQSAGNLLSLNFSGILRDYTPEFYFCKSRNTTIKHMSTKPSYYPVSFPSKDEDTVNKYFNKDSNTNKFSSYLTGLIEGDGSIIVPKIERSKKGFLNYPSIKLAFDLRDFPLAQLIQKELGHGSLCRMKGVNAYLLQVNNKEGILSLISLLNGNMRTSKINSLYELIDWCNSKYGLNIVKKPIDFSPIGSNSWFAGFIDADGSFSIFINKKSIRIRFSITQTGETKLGFSNQEIMNLLSEFLNVKVCKYELKRHPFSLELTVKTQSIKSNELLINYLNNFPLWSSKYLNYKDWSQALDIFKTVYVIKDKPKDIFLQLNNLKKGMNSDRTIYNWDHLKNFYSRPPLSL</sequence>
<accession>A0A8K1MEV1</accession>
<evidence type="ECO:0000313" key="2">
    <source>
        <dbReference type="EMBL" id="UBU98539.1"/>
    </source>
</evidence>
<dbReference type="GO" id="GO:0005739">
    <property type="term" value="C:mitochondrion"/>
    <property type="evidence" value="ECO:0007669"/>
    <property type="project" value="UniProtKB-ARBA"/>
</dbReference>
<keyword evidence="2" id="KW-0378">Hydrolase</keyword>
<dbReference type="InterPro" id="IPR027434">
    <property type="entry name" value="Homing_endonucl"/>
</dbReference>
<keyword evidence="2" id="KW-0255">Endonuclease</keyword>
<dbReference type="Pfam" id="PF00961">
    <property type="entry name" value="LAGLIDADG_1"/>
    <property type="match status" value="2"/>
</dbReference>
<feature type="domain" description="Homing endonuclease LAGLIDADG" evidence="1">
    <location>
        <begin position="214"/>
        <end position="315"/>
    </location>
</feature>
<dbReference type="SUPFAM" id="SSF55608">
    <property type="entry name" value="Homing endonucleases"/>
    <property type="match status" value="2"/>
</dbReference>
<proteinExistence type="predicted"/>
<dbReference type="InterPro" id="IPR004860">
    <property type="entry name" value="LAGLIDADG_dom"/>
</dbReference>
<dbReference type="RefSeq" id="YP_010218702.1">
    <property type="nucleotide sequence ID" value="NC_058917.1"/>
</dbReference>
<geneLocation type="mitochondrion" evidence="2"/>
<keyword evidence="2" id="KW-0496">Mitochondrion</keyword>
<dbReference type="GO" id="GO:0004519">
    <property type="term" value="F:endonuclease activity"/>
    <property type="evidence" value="ECO:0007669"/>
    <property type="project" value="UniProtKB-KW"/>
</dbReference>
<evidence type="ECO:0000259" key="1">
    <source>
        <dbReference type="Pfam" id="PF00961"/>
    </source>
</evidence>